<dbReference type="Proteomes" id="UP000183810">
    <property type="component" value="Chromosome"/>
</dbReference>
<name>A0A1J0W095_9NOCA</name>
<proteinExistence type="predicted"/>
<dbReference type="SUPFAM" id="SSF88659">
    <property type="entry name" value="Sigma3 and sigma4 domains of RNA polymerase sigma factors"/>
    <property type="match status" value="1"/>
</dbReference>
<dbReference type="InterPro" id="IPR013324">
    <property type="entry name" value="RNA_pol_sigma_r3/r4-like"/>
</dbReference>
<dbReference type="KEGG" id="nsl:BOX37_31360"/>
<dbReference type="RefSeq" id="WP_071930860.1">
    <property type="nucleotide sequence ID" value="NZ_CP018082.1"/>
</dbReference>
<accession>A0A1J0W095</accession>
<dbReference type="SUPFAM" id="SSF143100">
    <property type="entry name" value="TTHA1013/TTHA0281-like"/>
    <property type="match status" value="1"/>
</dbReference>
<dbReference type="EMBL" id="CP018082">
    <property type="protein sequence ID" value="APE37693.1"/>
    <property type="molecule type" value="Genomic_DNA"/>
</dbReference>
<evidence type="ECO:0000313" key="2">
    <source>
        <dbReference type="Proteomes" id="UP000183810"/>
    </source>
</evidence>
<dbReference type="Gene3D" id="3.30.160.250">
    <property type="match status" value="1"/>
</dbReference>
<keyword evidence="2" id="KW-1185">Reference proteome</keyword>
<dbReference type="OrthoDB" id="5772641at2"/>
<evidence type="ECO:0008006" key="3">
    <source>
        <dbReference type="Google" id="ProtNLM"/>
    </source>
</evidence>
<sequence length="123" mass="13969">MKYTAHTERDGRFWLVHVPEIDQWTQARNLREVEPMARDLIATMLEVAPTSFEVDVEIELPAAVREEWEESKRLLSKVDEIKASAAAAAQRAARRLADEGLTLREIGQVLGVSFQRAGQLLNR</sequence>
<organism evidence="1 2">
    <name type="scientific">Nocardia mangyaensis</name>
    <dbReference type="NCBI Taxonomy" id="2213200"/>
    <lineage>
        <taxon>Bacteria</taxon>
        <taxon>Bacillati</taxon>
        <taxon>Actinomycetota</taxon>
        <taxon>Actinomycetes</taxon>
        <taxon>Mycobacteriales</taxon>
        <taxon>Nocardiaceae</taxon>
        <taxon>Nocardia</taxon>
    </lineage>
</organism>
<evidence type="ECO:0000313" key="1">
    <source>
        <dbReference type="EMBL" id="APE37693.1"/>
    </source>
</evidence>
<reference evidence="1" key="1">
    <citation type="submission" date="2016-11" db="EMBL/GenBank/DDBJ databases">
        <authorList>
            <person name="Jaros S."/>
            <person name="Januszkiewicz K."/>
            <person name="Wedrychowicz H."/>
        </authorList>
    </citation>
    <scope>NUCLEOTIDE SEQUENCE [LARGE SCALE GENOMIC DNA]</scope>
    <source>
        <strain evidence="1">Y48</strain>
    </source>
</reference>
<gene>
    <name evidence="1" type="ORF">BOX37_31360</name>
</gene>
<protein>
    <recommendedName>
        <fullName evidence="3">Antitoxin HicB</fullName>
    </recommendedName>
</protein>
<dbReference type="InterPro" id="IPR035069">
    <property type="entry name" value="TTHA1013/TTHA0281-like"/>
</dbReference>
<dbReference type="AlphaFoldDB" id="A0A1J0W095"/>